<dbReference type="GO" id="GO:0003677">
    <property type="term" value="F:DNA binding"/>
    <property type="evidence" value="ECO:0007669"/>
    <property type="project" value="UniProtKB-KW"/>
</dbReference>
<keyword evidence="3" id="KW-0238">DNA-binding</keyword>
<protein>
    <submittedName>
        <fullName evidence="3">ComEA family DNA-binding protein</fullName>
    </submittedName>
</protein>
<feature type="domain" description="Helix-hairpin-helix DNA-binding motif class 1" evidence="2">
    <location>
        <begin position="157"/>
        <end position="176"/>
    </location>
</feature>
<reference evidence="3 4" key="1">
    <citation type="submission" date="2020-07" db="EMBL/GenBank/DDBJ databases">
        <title>non toxigenic Corynebacterium sp. nov from a clinical source.</title>
        <authorList>
            <person name="Bernier A.-M."/>
            <person name="Bernard K."/>
        </authorList>
    </citation>
    <scope>NUCLEOTIDE SEQUENCE [LARGE SCALE GENOMIC DNA]</scope>
    <source>
        <strain evidence="4">NML 93-0612</strain>
    </source>
</reference>
<evidence type="ECO:0000256" key="1">
    <source>
        <dbReference type="SAM" id="Phobius"/>
    </source>
</evidence>
<feature type="transmembrane region" description="Helical" evidence="1">
    <location>
        <begin position="35"/>
        <end position="53"/>
    </location>
</feature>
<keyword evidence="1" id="KW-1133">Transmembrane helix</keyword>
<keyword evidence="1" id="KW-0812">Transmembrane</keyword>
<dbReference type="GO" id="GO:0015627">
    <property type="term" value="C:type II protein secretion system complex"/>
    <property type="evidence" value="ECO:0007669"/>
    <property type="project" value="TreeGrafter"/>
</dbReference>
<gene>
    <name evidence="3" type="ORF">HW450_10715</name>
</gene>
<sequence length="209" mass="21443">MDLASRLTDLTRPTGEEDLLAVKYPKPRLSIDPKHGLWVAVSCVVALVGWLLLRDAPTTDYTYTAAVTSSPPAPSTVVVSVVGEVARPGLVTLAPDARVDAALQVAGLLPSADLVALNLAEKVVDGKQIVVPAIGAAPPVTAGTELGKISLNSATAADLEQLDGVGAKTAAAIIKHRDQIGGFTSVEQLQDVKGIGPAKYAAIAPDVTL</sequence>
<dbReference type="PANTHER" id="PTHR21180">
    <property type="entry name" value="ENDONUCLEASE/EXONUCLEASE/PHOSPHATASE FAMILY DOMAIN-CONTAINING PROTEIN 1"/>
    <property type="match status" value="1"/>
</dbReference>
<evidence type="ECO:0000313" key="4">
    <source>
        <dbReference type="Proteomes" id="UP000515570"/>
    </source>
</evidence>
<keyword evidence="4" id="KW-1185">Reference proteome</keyword>
<dbReference type="Pfam" id="PF10531">
    <property type="entry name" value="SLBB"/>
    <property type="match status" value="1"/>
</dbReference>
<dbReference type="Pfam" id="PF12836">
    <property type="entry name" value="HHH_3"/>
    <property type="match status" value="1"/>
</dbReference>
<dbReference type="PANTHER" id="PTHR21180:SF32">
    <property type="entry name" value="ENDONUCLEASE_EXONUCLEASE_PHOSPHATASE FAMILY DOMAIN-CONTAINING PROTEIN 1"/>
    <property type="match status" value="1"/>
</dbReference>
<evidence type="ECO:0000259" key="2">
    <source>
        <dbReference type="SMART" id="SM00278"/>
    </source>
</evidence>
<evidence type="ECO:0000313" key="3">
    <source>
        <dbReference type="EMBL" id="QMV84799.1"/>
    </source>
</evidence>
<dbReference type="GO" id="GO:0015628">
    <property type="term" value="P:protein secretion by the type II secretion system"/>
    <property type="evidence" value="ECO:0007669"/>
    <property type="project" value="TreeGrafter"/>
</dbReference>
<accession>A0A7G5FDV8</accession>
<feature type="domain" description="Helix-hairpin-helix DNA-binding motif class 1" evidence="2">
    <location>
        <begin position="187"/>
        <end position="206"/>
    </location>
</feature>
<dbReference type="InterPro" id="IPR010994">
    <property type="entry name" value="RuvA_2-like"/>
</dbReference>
<organism evidence="3 4">
    <name type="scientific">Corynebacterium hindlerae</name>
    <dbReference type="NCBI Taxonomy" id="699041"/>
    <lineage>
        <taxon>Bacteria</taxon>
        <taxon>Bacillati</taxon>
        <taxon>Actinomycetota</taxon>
        <taxon>Actinomycetes</taxon>
        <taxon>Mycobacteriales</taxon>
        <taxon>Corynebacteriaceae</taxon>
        <taxon>Corynebacterium</taxon>
    </lineage>
</organism>
<dbReference type="AlphaFoldDB" id="A0A7G5FDV8"/>
<dbReference type="SUPFAM" id="SSF47781">
    <property type="entry name" value="RuvA domain 2-like"/>
    <property type="match status" value="1"/>
</dbReference>
<dbReference type="InterPro" id="IPR003583">
    <property type="entry name" value="Hlx-hairpin-Hlx_DNA-bd_motif"/>
</dbReference>
<dbReference type="InterPro" id="IPR019554">
    <property type="entry name" value="Soluble_ligand-bd"/>
</dbReference>
<dbReference type="RefSeq" id="WP_182385606.1">
    <property type="nucleotide sequence ID" value="NZ_CP059833.1"/>
</dbReference>
<dbReference type="GO" id="GO:0006281">
    <property type="term" value="P:DNA repair"/>
    <property type="evidence" value="ECO:0007669"/>
    <property type="project" value="InterPro"/>
</dbReference>
<proteinExistence type="predicted"/>
<keyword evidence="1" id="KW-0472">Membrane</keyword>
<dbReference type="Proteomes" id="UP000515570">
    <property type="component" value="Chromosome"/>
</dbReference>
<dbReference type="Gene3D" id="1.10.150.320">
    <property type="entry name" value="Photosystem II 12 kDa extrinsic protein"/>
    <property type="match status" value="1"/>
</dbReference>
<dbReference type="InterPro" id="IPR051675">
    <property type="entry name" value="Endo/Exo/Phosphatase_dom_1"/>
</dbReference>
<dbReference type="SMART" id="SM00278">
    <property type="entry name" value="HhH1"/>
    <property type="match status" value="2"/>
</dbReference>
<name>A0A7G5FDV8_9CORY</name>
<dbReference type="EMBL" id="CP059833">
    <property type="protein sequence ID" value="QMV84799.1"/>
    <property type="molecule type" value="Genomic_DNA"/>
</dbReference>